<gene>
    <name evidence="3" type="ORF">C7H61_13265</name>
</gene>
<proteinExistence type="predicted"/>
<evidence type="ECO:0000256" key="1">
    <source>
        <dbReference type="ARBA" id="ARBA00022801"/>
    </source>
</evidence>
<protein>
    <recommendedName>
        <fullName evidence="2">Peptidase S8/S53 domain-containing protein</fullName>
    </recommendedName>
</protein>
<organism evidence="3 4">
    <name type="scientific">Mesoflavibacter zeaxanthinifaciens subsp. sabulilitoris</name>
    <dbReference type="NCBI Taxonomy" id="1520893"/>
    <lineage>
        <taxon>Bacteria</taxon>
        <taxon>Pseudomonadati</taxon>
        <taxon>Bacteroidota</taxon>
        <taxon>Flavobacteriia</taxon>
        <taxon>Flavobacteriales</taxon>
        <taxon>Flavobacteriaceae</taxon>
        <taxon>Mesoflavibacter</taxon>
    </lineage>
</organism>
<dbReference type="RefSeq" id="WP_106680527.1">
    <property type="nucleotide sequence ID" value="NZ_JACHWV010000002.1"/>
</dbReference>
<evidence type="ECO:0000313" key="3">
    <source>
        <dbReference type="EMBL" id="PSG87074.1"/>
    </source>
</evidence>
<keyword evidence="4" id="KW-1185">Reference proteome</keyword>
<dbReference type="PROSITE" id="PS00136">
    <property type="entry name" value="SUBTILASE_ASP"/>
    <property type="match status" value="1"/>
</dbReference>
<evidence type="ECO:0000313" key="4">
    <source>
        <dbReference type="Proteomes" id="UP000238430"/>
    </source>
</evidence>
<dbReference type="Pfam" id="PF00082">
    <property type="entry name" value="Peptidase_S8"/>
    <property type="match status" value="1"/>
</dbReference>
<dbReference type="InterPro" id="IPR036852">
    <property type="entry name" value="Peptidase_S8/S53_dom_sf"/>
</dbReference>
<feature type="domain" description="Peptidase S8/S53" evidence="2">
    <location>
        <begin position="281"/>
        <end position="599"/>
    </location>
</feature>
<dbReference type="GO" id="GO:0004252">
    <property type="term" value="F:serine-type endopeptidase activity"/>
    <property type="evidence" value="ECO:0007669"/>
    <property type="project" value="InterPro"/>
</dbReference>
<name>A0A2T1N6A5_9FLAO</name>
<dbReference type="OrthoDB" id="1100338at2"/>
<dbReference type="AlphaFoldDB" id="A0A2T1N6A5"/>
<comment type="caution">
    <text evidence="3">The sequence shown here is derived from an EMBL/GenBank/DDBJ whole genome shotgun (WGS) entry which is preliminary data.</text>
</comment>
<evidence type="ECO:0000259" key="2">
    <source>
        <dbReference type="Pfam" id="PF00082"/>
    </source>
</evidence>
<keyword evidence="1" id="KW-0378">Hydrolase</keyword>
<dbReference type="CDD" id="cd04847">
    <property type="entry name" value="Peptidases_S8_Subtilisin_like_2"/>
    <property type="match status" value="1"/>
</dbReference>
<dbReference type="InterPro" id="IPR023827">
    <property type="entry name" value="Peptidase_S8_Asp-AS"/>
</dbReference>
<dbReference type="InterPro" id="IPR000209">
    <property type="entry name" value="Peptidase_S8/S53_dom"/>
</dbReference>
<dbReference type="InterPro" id="IPR034074">
    <property type="entry name" value="Y4bN_pept_dom"/>
</dbReference>
<dbReference type="Gene3D" id="3.40.50.200">
    <property type="entry name" value="Peptidase S8/S53 domain"/>
    <property type="match status" value="1"/>
</dbReference>
<sequence length="821" mass="92682">MPRDLDHILVSGYVSAESYTSPNTGRDRVVPTERNRNIHGSSIQNQFGVAVNEFRQEIDTDYVYLEFISEVDCLMAFDSLDDGRGGDHRFVSSKREQVIINGQEHERYRACVFLNTNGISKFLNKIEAYLDENKNTPNGNPKNQKLINNIASIQRATLESFWQEKEIPFPDYNQQIWWEVWIRRDDFQNDLHEEASMIPILLEQGIEVGERRLVFPEHIVRIIRATAETLSTTLLYSDKLAELRKPKEAANFFTGLEQQDANNWVQDLKSRTVNNVTDDCVLITILDTGINRGHPLIEDFLPDENMDSVKPEWGTADTIRQGHGTQMAGLCLYGDLTDILQDNSQINIYYNLESVKLIHPNNPHDPELYGAVTEEAVARATTMNPQNKRVMVMAVSATDGRDKGKPSSWSSAVDKICFGENGISEDKTVFCVSGGNVETYNVTDYPVKNYGESVHDPAQAFNALTIGSYTEKTFIDQQQFNGGQPLAETGAMSPSNSTSISWDNMWAIKPEIVLEGGNLGNQNNGIIDPDSLRLLSTGKNFRSEPLCSFGDTSAASGLASRYASLLSNQYPTLWAETIKGLLVHSAYWTNNMLGNRQIHELSRIEKISLLRQVGYGVPNYLKALKSANNSLTLIAQQSFMPFQLDGSAIKTNDMHLYTLPWPVDALSNLFDGEVSLTVTLSYYIEPNPGNKQYSKSYYYQSHGLRFKMIDSNETIDRFKERVNREARSEDNNESYSGENWIIGSQIRDKGAIHKDIWTGTGADLSTRNSIAIFPVNGWWKTRKKLIRYDNAVRYSLIISIESSDENVDLYTPILNMVDIQV</sequence>
<dbReference type="EMBL" id="PXOT01000027">
    <property type="protein sequence ID" value="PSG87074.1"/>
    <property type="molecule type" value="Genomic_DNA"/>
</dbReference>
<dbReference type="SUPFAM" id="SSF52743">
    <property type="entry name" value="Subtilisin-like"/>
    <property type="match status" value="1"/>
</dbReference>
<dbReference type="Proteomes" id="UP000238430">
    <property type="component" value="Unassembled WGS sequence"/>
</dbReference>
<accession>A0A2T1N6A5</accession>
<dbReference type="GO" id="GO:0006508">
    <property type="term" value="P:proteolysis"/>
    <property type="evidence" value="ECO:0007669"/>
    <property type="project" value="InterPro"/>
</dbReference>
<reference evidence="3 4" key="1">
    <citation type="submission" date="2018-03" db="EMBL/GenBank/DDBJ databases">
        <title>Mesoflavibacter sp. HG37 and Mesoflavibacter sp. HG96 sp.nov., two marine bacteria isolated from seawater of Western Pacific Ocean.</title>
        <authorList>
            <person name="Cheng H."/>
            <person name="Wu Y.-H."/>
            <person name="Guo L.-L."/>
            <person name="Xu X.-W."/>
        </authorList>
    </citation>
    <scope>NUCLEOTIDE SEQUENCE [LARGE SCALE GENOMIC DNA]</scope>
    <source>
        <strain evidence="3 4">KCTC 42117</strain>
    </source>
</reference>